<dbReference type="PANTHER" id="PTHR33116:SF78">
    <property type="entry name" value="OS12G0587133 PROTEIN"/>
    <property type="match status" value="1"/>
</dbReference>
<dbReference type="Proteomes" id="UP000242715">
    <property type="component" value="Unassembled WGS sequence"/>
</dbReference>
<dbReference type="InterPro" id="IPR035979">
    <property type="entry name" value="RBD_domain_sf"/>
</dbReference>
<dbReference type="Pfam" id="PF13966">
    <property type="entry name" value="zf-RVT"/>
    <property type="match status" value="1"/>
</dbReference>
<organism evidence="3 4">
    <name type="scientific">Trifolium subterraneum</name>
    <name type="common">Subterranean clover</name>
    <dbReference type="NCBI Taxonomy" id="3900"/>
    <lineage>
        <taxon>Eukaryota</taxon>
        <taxon>Viridiplantae</taxon>
        <taxon>Streptophyta</taxon>
        <taxon>Embryophyta</taxon>
        <taxon>Tracheophyta</taxon>
        <taxon>Spermatophyta</taxon>
        <taxon>Magnoliopsida</taxon>
        <taxon>eudicotyledons</taxon>
        <taxon>Gunneridae</taxon>
        <taxon>Pentapetalae</taxon>
        <taxon>rosids</taxon>
        <taxon>fabids</taxon>
        <taxon>Fabales</taxon>
        <taxon>Fabaceae</taxon>
        <taxon>Papilionoideae</taxon>
        <taxon>50 kb inversion clade</taxon>
        <taxon>NPAAA clade</taxon>
        <taxon>Hologalegina</taxon>
        <taxon>IRL clade</taxon>
        <taxon>Trifolieae</taxon>
        <taxon>Trifolium</taxon>
    </lineage>
</organism>
<gene>
    <name evidence="3" type="ORF">TSUD_223660</name>
</gene>
<dbReference type="AlphaFoldDB" id="A0A2Z6N195"/>
<keyword evidence="4" id="KW-1185">Reference proteome</keyword>
<dbReference type="Gene3D" id="3.30.70.330">
    <property type="match status" value="1"/>
</dbReference>
<proteinExistence type="predicted"/>
<dbReference type="PANTHER" id="PTHR33116">
    <property type="entry name" value="REVERSE TRANSCRIPTASE ZINC-BINDING DOMAIN-CONTAINING PROTEIN-RELATED-RELATED"/>
    <property type="match status" value="1"/>
</dbReference>
<name>A0A2Z6N195_TRISU</name>
<keyword evidence="1" id="KW-0472">Membrane</keyword>
<dbReference type="GO" id="GO:0003676">
    <property type="term" value="F:nucleic acid binding"/>
    <property type="evidence" value="ECO:0007669"/>
    <property type="project" value="InterPro"/>
</dbReference>
<dbReference type="OrthoDB" id="1742664at2759"/>
<accession>A0A2Z6N195</accession>
<keyword evidence="1" id="KW-1133">Transmembrane helix</keyword>
<evidence type="ECO:0000313" key="4">
    <source>
        <dbReference type="Proteomes" id="UP000242715"/>
    </source>
</evidence>
<evidence type="ECO:0000259" key="2">
    <source>
        <dbReference type="Pfam" id="PF13966"/>
    </source>
</evidence>
<evidence type="ECO:0000313" key="3">
    <source>
        <dbReference type="EMBL" id="GAU29820.1"/>
    </source>
</evidence>
<evidence type="ECO:0000256" key="1">
    <source>
        <dbReference type="SAM" id="Phobius"/>
    </source>
</evidence>
<reference evidence="4" key="1">
    <citation type="journal article" date="2017" name="Front. Plant Sci.">
        <title>Climate Clever Clovers: New Paradigm to Reduce the Environmental Footprint of Ruminants by Breeding Low Methanogenic Forages Utilizing Haplotype Variation.</title>
        <authorList>
            <person name="Kaur P."/>
            <person name="Appels R."/>
            <person name="Bayer P.E."/>
            <person name="Keeble-Gagnere G."/>
            <person name="Wang J."/>
            <person name="Hirakawa H."/>
            <person name="Shirasawa K."/>
            <person name="Vercoe P."/>
            <person name="Stefanova K."/>
            <person name="Durmic Z."/>
            <person name="Nichols P."/>
            <person name="Revell C."/>
            <person name="Isobe S.N."/>
            <person name="Edwards D."/>
            <person name="Erskine W."/>
        </authorList>
    </citation>
    <scope>NUCLEOTIDE SEQUENCE [LARGE SCALE GENOMIC DNA]</scope>
    <source>
        <strain evidence="4">cv. Daliak</strain>
    </source>
</reference>
<feature type="transmembrane region" description="Helical" evidence="1">
    <location>
        <begin position="233"/>
        <end position="254"/>
    </location>
</feature>
<dbReference type="EMBL" id="DF973408">
    <property type="protein sequence ID" value="GAU29820.1"/>
    <property type="molecule type" value="Genomic_DNA"/>
</dbReference>
<protein>
    <recommendedName>
        <fullName evidence="2">Reverse transcriptase zinc-binding domain-containing protein</fullName>
    </recommendedName>
</protein>
<dbReference type="InterPro" id="IPR026960">
    <property type="entry name" value="RVT-Znf"/>
</dbReference>
<dbReference type="InterPro" id="IPR012677">
    <property type="entry name" value="Nucleotide-bd_a/b_plait_sf"/>
</dbReference>
<feature type="domain" description="Reverse transcriptase zinc-binding" evidence="2">
    <location>
        <begin position="475"/>
        <end position="569"/>
    </location>
</feature>
<sequence length="672" mass="77985">MSEGVVKIGSKGGRGKRFGFVKFREVRDAEELLSRLGDVWLGSFKLRVNLSRFNREERRRDNLDDVPETSKACEARSQPGRSFKAALVEDASKWAIKEDVDRYKVEEQKLNEVVWEVEVETEAWVKLKGAYVGSLMAHKDVYDIQQKFLMDGYQNIKVVPLGHLRVLVSSSVEGGVKEVLRPPSFLIVVLVGSYSNISVCRWVLILGCIQRGYLCWIRLREDSGLGGTNILAWGGRIVLINAVLGAILIFFLSYMRMPLKVWREVVRIQRNFLWGGLTKRRRINWVKWEDLCKPKKEGGLGIRNLRLVNLSLLTKWRWRLLSGEGEVWKDIIVAKYGERVMGNARLDNIVYLQFGSAWWRDLCNLDKDEGWFNQVVLKKVGMGNSILFWKDVWAGDQSLEHRFPRLFGISIQQNEVVRNMGSWVNVEWRWELLWRRQFFVWENELVRELGEVLNIFPLSEEVDRWVWKPNEAEGFSVKSLYDWLDSTLVTRAILTPLEAFSFCSIWKCVVPSKVSALAWQLFLDRIPTKDNLCRRRIIRSEDAVCDMCGGVSETSRHVFMHCDFAAQVWYAICRWLGVVVLLPPDVMTMYGSLVGCGSNKKIKKGFSIVWLAFIWVMWRSRNDKVFNNVAGVVEDALNHIQRISWQWFLSNTAKGPCLLYEWSWDPGKCMLR</sequence>
<feature type="transmembrane region" description="Helical" evidence="1">
    <location>
        <begin position="185"/>
        <end position="213"/>
    </location>
</feature>
<keyword evidence="1" id="KW-0812">Transmembrane</keyword>
<dbReference type="SUPFAM" id="SSF54928">
    <property type="entry name" value="RNA-binding domain, RBD"/>
    <property type="match status" value="1"/>
</dbReference>